<accession>A0ABD4Z3A2</accession>
<proteinExistence type="predicted"/>
<evidence type="ECO:0000313" key="2">
    <source>
        <dbReference type="Proteomes" id="UP001529235"/>
    </source>
</evidence>
<reference evidence="1 2" key="1">
    <citation type="submission" date="2023-05" db="EMBL/GenBank/DDBJ databases">
        <title>A new hyperthermophilic archaea 'Ignisphaera cupida' sp. nov. and description of the family 'Ignisphaeraceae' fam. nov.</title>
        <authorList>
            <person name="Podosokorskaya O.A."/>
            <person name="Elcheninov A.G."/>
            <person name="Klukina A."/>
            <person name="Merkel A.Y."/>
        </authorList>
    </citation>
    <scope>NUCLEOTIDE SEQUENCE [LARGE SCALE GENOMIC DNA]</scope>
    <source>
        <strain evidence="1 2">4213-co</strain>
    </source>
</reference>
<dbReference type="AlphaFoldDB" id="A0ABD4Z3A2"/>
<sequence>MSESELIRSIEKMIRQYGFVITSIDYGNKIWDYLRNANLAHLFRINKAGNFIILEPNVLLCEHECNAQCHNHNGYRDNECFSECVYTCRENRFEVLLSRIGVLP</sequence>
<name>A0ABD4Z3A2_9CREN</name>
<comment type="caution">
    <text evidence="1">The sequence shown here is derived from an EMBL/GenBank/DDBJ whole genome shotgun (WGS) entry which is preliminary data.</text>
</comment>
<dbReference type="Proteomes" id="UP001529235">
    <property type="component" value="Unassembled WGS sequence"/>
</dbReference>
<keyword evidence="2" id="KW-1185">Reference proteome</keyword>
<gene>
    <name evidence="1" type="ORF">QPL79_00240</name>
</gene>
<evidence type="ECO:0000313" key="1">
    <source>
        <dbReference type="EMBL" id="MDK6027802.1"/>
    </source>
</evidence>
<organism evidence="1 2">
    <name type="scientific">Ignisphaera cupida</name>
    <dbReference type="NCBI Taxonomy" id="3050454"/>
    <lineage>
        <taxon>Archaea</taxon>
        <taxon>Thermoproteota</taxon>
        <taxon>Thermoprotei</taxon>
        <taxon>Desulfurococcales</taxon>
        <taxon>Desulfurococcaceae</taxon>
        <taxon>Ignisphaera</taxon>
    </lineage>
</organism>
<dbReference type="EMBL" id="JASNVW010000001">
    <property type="protein sequence ID" value="MDK6027802.1"/>
    <property type="molecule type" value="Genomic_DNA"/>
</dbReference>
<dbReference type="RefSeq" id="WP_285272784.1">
    <property type="nucleotide sequence ID" value="NZ_JASNVW010000001.1"/>
</dbReference>
<protein>
    <submittedName>
        <fullName evidence="1">Uncharacterized protein</fullName>
    </submittedName>
</protein>